<dbReference type="Gene3D" id="4.10.240.10">
    <property type="entry name" value="Zn(2)-C6 fungal-type DNA-binding domain"/>
    <property type="match status" value="1"/>
</dbReference>
<organism evidence="7 8">
    <name type="scientific">Sungouiella intermedia</name>
    <dbReference type="NCBI Taxonomy" id="45354"/>
    <lineage>
        <taxon>Eukaryota</taxon>
        <taxon>Fungi</taxon>
        <taxon>Dikarya</taxon>
        <taxon>Ascomycota</taxon>
        <taxon>Saccharomycotina</taxon>
        <taxon>Pichiomycetes</taxon>
        <taxon>Metschnikowiaceae</taxon>
        <taxon>Sungouiella</taxon>
    </lineage>
</organism>
<dbReference type="GO" id="GO:0000981">
    <property type="term" value="F:DNA-binding transcription factor activity, RNA polymerase II-specific"/>
    <property type="evidence" value="ECO:0007669"/>
    <property type="project" value="InterPro"/>
</dbReference>
<evidence type="ECO:0000313" key="8">
    <source>
        <dbReference type="Proteomes" id="UP000182259"/>
    </source>
</evidence>
<evidence type="ECO:0000256" key="1">
    <source>
        <dbReference type="ARBA" id="ARBA00022723"/>
    </source>
</evidence>
<evidence type="ECO:0000259" key="6">
    <source>
        <dbReference type="PROSITE" id="PS50048"/>
    </source>
</evidence>
<dbReference type="AlphaFoldDB" id="A0A1L0CWT2"/>
<accession>A0A1L0CWT2</accession>
<evidence type="ECO:0000256" key="2">
    <source>
        <dbReference type="ARBA" id="ARBA00023015"/>
    </source>
</evidence>
<dbReference type="GO" id="GO:0006351">
    <property type="term" value="P:DNA-templated transcription"/>
    <property type="evidence" value="ECO:0007669"/>
    <property type="project" value="InterPro"/>
</dbReference>
<evidence type="ECO:0000313" key="7">
    <source>
        <dbReference type="EMBL" id="SGZ48649.1"/>
    </source>
</evidence>
<dbReference type="InterPro" id="IPR036864">
    <property type="entry name" value="Zn2-C6_fun-type_DNA-bd_sf"/>
</dbReference>
<sequence>MSSEPEVTHKSGKKRRRIAILCNVCKARKVKCDRLLPCSSCLKHKTAHLCSFSDSIEKSELKAAKPDSVKLEMPLQVSLPKKNGAIPHSSKYYDGEDVLYLAPTTPAKVLSNFSNLRSVIGVNPIASPQDAVNFYLGYNPISRDPETLEECNHGPFSWHSIVRVDPALAVLWKFMFDVKPRDTNDKHDVRVDFNKDKLQLKVLDRIRKQLVQKFDPKKVGLHLKNLPLGLTFNDPNSDKQNVGHEERLLGILPLKRIVWSHINRFFGILYPFFPYLDEQLFRERISRIFEPNPYEDAKATSIKITAQTDTAYIGILCLLLRLSYLSLISNDNKSNQEIIELETNDSKLMETQMLLLCPIGIEFVDFAKTCLNLYQVGNRSNLIVLQLMVFTRIYMEQSPEDAEGPARDMYQVNNGVLLQLANTLGLNRDPSMIETLSDAKVNNIRRKLWTFIQFRDVVNAVKFGSPFVSAAFASDTKFPYLDENNANCCTEGMDALVDRSFRPLKELLPLMKDVVLKVLQVDKGTLLVELLKALNNLEVYLFEKYGTLRDVNKVYLHNTAESIEKLVQLPYYIPIQVFIVSVYFRLYLYYENTNNLLAFFYCKKILTIIARESLPYTYDMLDKPHPFFHYSAQMVVNPHLEYILHRSVGFLAAFTVRLGNQILAAKSKENDSDSKILHLKFLMKTLSRCCKVCLMGIHKINHRYCYAWRIGTTFTYIVRSLVSEGFYERIRARQNEITLQVNFDDTQIRDLIGLVLPLMEHIDLSGFGIYWNIVHDVIKLGKPEMGREVLFNPMDSNVVFEGLPSTLSELDVQTFELPDEFGMDPQWFPAFEVPKDLDNVMGTFFGGPESYFEAFNASTNQSMLDNYGIGGGIGFS</sequence>
<protein>
    <submittedName>
        <fullName evidence="7">CIC11C00000002468</fullName>
    </submittedName>
</protein>
<dbReference type="SUPFAM" id="SSF57701">
    <property type="entry name" value="Zn2/Cys6 DNA-binding domain"/>
    <property type="match status" value="1"/>
</dbReference>
<dbReference type="PANTHER" id="PTHR31069:SF12">
    <property type="entry name" value="TRANSCRIPTION FACTOR DOMAIN-CONTAINING PROTEIN"/>
    <property type="match status" value="1"/>
</dbReference>
<dbReference type="CDD" id="cd12148">
    <property type="entry name" value="fungal_TF_MHR"/>
    <property type="match status" value="1"/>
</dbReference>
<reference evidence="8" key="1">
    <citation type="submission" date="2016-10" db="EMBL/GenBank/DDBJ databases">
        <authorList>
            <person name="Geijer C."/>
            <person name="Jareborg N."/>
            <person name="Dainat J."/>
        </authorList>
    </citation>
    <scope>NUCLEOTIDE SEQUENCE [LARGE SCALE GENOMIC DNA]</scope>
    <source>
        <strain evidence="8">PYCC 4715</strain>
    </source>
</reference>
<keyword evidence="1" id="KW-0479">Metal-binding</keyword>
<dbReference type="PROSITE" id="PS50048">
    <property type="entry name" value="ZN2_CY6_FUNGAL_2"/>
    <property type="match status" value="1"/>
</dbReference>
<dbReference type="InterPro" id="IPR050675">
    <property type="entry name" value="OAF3"/>
</dbReference>
<dbReference type="GO" id="GO:0000978">
    <property type="term" value="F:RNA polymerase II cis-regulatory region sequence-specific DNA binding"/>
    <property type="evidence" value="ECO:0007669"/>
    <property type="project" value="TreeGrafter"/>
</dbReference>
<dbReference type="SMART" id="SM00066">
    <property type="entry name" value="GAL4"/>
    <property type="match status" value="1"/>
</dbReference>
<gene>
    <name evidence="7" type="ORF">SAMEA4029009_CIC11G00000002468</name>
</gene>
<dbReference type="GO" id="GO:0008270">
    <property type="term" value="F:zinc ion binding"/>
    <property type="evidence" value="ECO:0007669"/>
    <property type="project" value="InterPro"/>
</dbReference>
<dbReference type="Proteomes" id="UP000182259">
    <property type="component" value="Chromosome I"/>
</dbReference>
<evidence type="ECO:0000256" key="3">
    <source>
        <dbReference type="ARBA" id="ARBA00023125"/>
    </source>
</evidence>
<dbReference type="EMBL" id="LT635764">
    <property type="protein sequence ID" value="SGZ48649.1"/>
    <property type="molecule type" value="Genomic_DNA"/>
</dbReference>
<feature type="domain" description="Zn(2)-C6 fungal-type" evidence="6">
    <location>
        <begin position="21"/>
        <end position="52"/>
    </location>
</feature>
<keyword evidence="5" id="KW-0539">Nucleus</keyword>
<name>A0A1L0CWT2_9ASCO</name>
<keyword evidence="4" id="KW-0804">Transcription</keyword>
<evidence type="ECO:0000256" key="5">
    <source>
        <dbReference type="ARBA" id="ARBA00023242"/>
    </source>
</evidence>
<dbReference type="PANTHER" id="PTHR31069">
    <property type="entry name" value="OLEATE-ACTIVATED TRANSCRIPTION FACTOR 1-RELATED"/>
    <property type="match status" value="1"/>
</dbReference>
<evidence type="ECO:0000256" key="4">
    <source>
        <dbReference type="ARBA" id="ARBA00023163"/>
    </source>
</evidence>
<proteinExistence type="predicted"/>
<dbReference type="GO" id="GO:0045944">
    <property type="term" value="P:positive regulation of transcription by RNA polymerase II"/>
    <property type="evidence" value="ECO:0007669"/>
    <property type="project" value="TreeGrafter"/>
</dbReference>
<dbReference type="GO" id="GO:0005634">
    <property type="term" value="C:nucleus"/>
    <property type="evidence" value="ECO:0007669"/>
    <property type="project" value="TreeGrafter"/>
</dbReference>
<dbReference type="Pfam" id="PF04082">
    <property type="entry name" value="Fungal_trans"/>
    <property type="match status" value="1"/>
</dbReference>
<dbReference type="Pfam" id="PF00172">
    <property type="entry name" value="Zn_clus"/>
    <property type="match status" value="1"/>
</dbReference>
<keyword evidence="2" id="KW-0805">Transcription regulation</keyword>
<dbReference type="InterPro" id="IPR007219">
    <property type="entry name" value="XnlR_reg_dom"/>
</dbReference>
<dbReference type="CDD" id="cd00067">
    <property type="entry name" value="GAL4"/>
    <property type="match status" value="1"/>
</dbReference>
<dbReference type="InterPro" id="IPR001138">
    <property type="entry name" value="Zn2Cys6_DnaBD"/>
</dbReference>
<keyword evidence="3" id="KW-0238">DNA-binding</keyword>